<dbReference type="Proteomes" id="UP001350972">
    <property type="component" value="Chromosome"/>
</dbReference>
<evidence type="ECO:0000313" key="3">
    <source>
        <dbReference type="EMBL" id="WWC09781.1"/>
    </source>
</evidence>
<name>A0A1Y6GKK3_RAOOR</name>
<organism evidence="2 4">
    <name type="scientific">Raoultella ornithinolytica</name>
    <name type="common">Klebsiella ornithinolytica</name>
    <dbReference type="NCBI Taxonomy" id="54291"/>
    <lineage>
        <taxon>Bacteria</taxon>
        <taxon>Pseudomonadati</taxon>
        <taxon>Pseudomonadota</taxon>
        <taxon>Gammaproteobacteria</taxon>
        <taxon>Enterobacterales</taxon>
        <taxon>Enterobacteriaceae</taxon>
        <taxon>Klebsiella/Raoultella group</taxon>
        <taxon>Raoultella</taxon>
    </lineage>
</organism>
<dbReference type="InterPro" id="IPR057238">
    <property type="entry name" value="DUF7916"/>
</dbReference>
<dbReference type="SUPFAM" id="SSF51395">
    <property type="entry name" value="FMN-linked oxidoreductases"/>
    <property type="match status" value="1"/>
</dbReference>
<sequence>MKTKRLLDCCASDFVSMNKEQLLYAIRASEGRVMVSESIAITQPLLNNVTNAELAASQGADILLINMFDSENPHIEGLPADIAPDKTLHELQRLTGRIIGVNLEAVDPEFAVAHDDIWKMRPGRSATADNARKLVAMGAKILVLTGNPANGVSNRALGIAAEEIRQAVGDSAVIITGKMHGAGVVRESGSSIISEQDVIWFAAQGADIVLLPAPGTIPGMSQQRVASLIDTAHAHGVLAMTAIGTSQEGADVGTLRQIALMSKMAGADLHHIGDTGYMGMALPENILAYSIAIRGVRHTYTRIARSVYR</sequence>
<dbReference type="Pfam" id="PF25509">
    <property type="entry name" value="DUF7916"/>
    <property type="match status" value="1"/>
</dbReference>
<proteinExistence type="predicted"/>
<evidence type="ECO:0000313" key="2">
    <source>
        <dbReference type="EMBL" id="UXE36291.1"/>
    </source>
</evidence>
<evidence type="ECO:0000313" key="4">
    <source>
        <dbReference type="Proteomes" id="UP001064206"/>
    </source>
</evidence>
<protein>
    <submittedName>
        <fullName evidence="2">Haloacid dehalogenase-like hydrolase</fullName>
    </submittedName>
</protein>
<dbReference type="GO" id="GO:0016787">
    <property type="term" value="F:hydrolase activity"/>
    <property type="evidence" value="ECO:0007669"/>
    <property type="project" value="UniProtKB-KW"/>
</dbReference>
<accession>A0A1Y6GKK3</accession>
<evidence type="ECO:0000259" key="1">
    <source>
        <dbReference type="Pfam" id="PF25509"/>
    </source>
</evidence>
<dbReference type="eggNOG" id="COG0826">
    <property type="taxonomic scope" value="Bacteria"/>
</dbReference>
<dbReference type="EMBL" id="CP145163">
    <property type="protein sequence ID" value="WWC09781.1"/>
    <property type="molecule type" value="Genomic_DNA"/>
</dbReference>
<dbReference type="RefSeq" id="WP_004860832.1">
    <property type="nucleotide sequence ID" value="NZ_ABDFAB020000001.1"/>
</dbReference>
<dbReference type="GeneID" id="93754652"/>
<gene>
    <name evidence="3" type="ORF">LM286_15530</name>
    <name evidence="2" type="ORF">N2J37_17205</name>
</gene>
<dbReference type="Proteomes" id="UP001064206">
    <property type="component" value="Chromosome"/>
</dbReference>
<feature type="domain" description="DUF7916" evidence="1">
    <location>
        <begin position="7"/>
        <end position="309"/>
    </location>
</feature>
<dbReference type="AlphaFoldDB" id="A0A1Y6GKK3"/>
<dbReference type="EMBL" id="CP104450">
    <property type="protein sequence ID" value="UXE36291.1"/>
    <property type="molecule type" value="Genomic_DNA"/>
</dbReference>
<reference evidence="3 5" key="2">
    <citation type="submission" date="2024-02" db="EMBL/GenBank/DDBJ databases">
        <title>Tn5403 promotes plasmid rearrangements and degradation of the Klebsiella pneumoniae carbapenemase (KPC) transposon Tn4401.</title>
        <authorList>
            <person name="Sheppard A.E."/>
            <person name="Barry K.E."/>
            <person name="Parikh H.I."/>
            <person name="Vegesana K."/>
            <person name="Sebra R."/>
            <person name="George S."/>
            <person name="Sanderson N.D."/>
            <person name="Stoesser N."/>
            <person name="Eyre D.W."/>
            <person name="Crook D.W."/>
            <person name="Walker A.S."/>
            <person name="Mathers A.J."/>
        </authorList>
    </citation>
    <scope>NUCLEOTIDE SEQUENCE [LARGE SCALE GENOMIC DNA]</scope>
    <source>
        <strain evidence="3 5">CAV1921</strain>
    </source>
</reference>
<dbReference type="PaxDb" id="1286170-RORB6_08640"/>
<keyword evidence="5" id="KW-1185">Reference proteome</keyword>
<keyword evidence="2" id="KW-0378">Hydrolase</keyword>
<evidence type="ECO:0000313" key="5">
    <source>
        <dbReference type="Proteomes" id="UP001350972"/>
    </source>
</evidence>
<reference evidence="2" key="1">
    <citation type="submission" date="2022-09" db="EMBL/GenBank/DDBJ databases">
        <title>Multidrug resistance Raoultella ornithinolytica Strain MQB_Silv_108.</title>
        <authorList>
            <person name="Quintela-Baluja M."/>
        </authorList>
    </citation>
    <scope>NUCLEOTIDE SEQUENCE</scope>
    <source>
        <strain evidence="2">MQB_Silv_108</strain>
    </source>
</reference>